<organism evidence="10 12">
    <name type="scientific">Aerococcus sanguinicola</name>
    <dbReference type="NCBI Taxonomy" id="119206"/>
    <lineage>
        <taxon>Bacteria</taxon>
        <taxon>Bacillati</taxon>
        <taxon>Bacillota</taxon>
        <taxon>Bacilli</taxon>
        <taxon>Lactobacillales</taxon>
        <taxon>Aerococcaceae</taxon>
        <taxon>Aerococcus</taxon>
    </lineage>
</organism>
<evidence type="ECO:0000256" key="6">
    <source>
        <dbReference type="ARBA" id="ARBA00023098"/>
    </source>
</evidence>
<dbReference type="AlphaFoldDB" id="A0A109REG5"/>
<dbReference type="PANTHER" id="PTHR31727">
    <property type="entry name" value="OLEOYL-ACYL CARRIER PROTEIN THIOESTERASE 1, CHLOROPLASTIC"/>
    <property type="match status" value="1"/>
</dbReference>
<evidence type="ECO:0000256" key="5">
    <source>
        <dbReference type="ARBA" id="ARBA00022946"/>
    </source>
</evidence>
<dbReference type="EMBL" id="CP014160">
    <property type="protein sequence ID" value="AMB93385.1"/>
    <property type="molecule type" value="Genomic_DNA"/>
</dbReference>
<feature type="domain" description="Acyl-ACP thioesterase N-terminal hotdog" evidence="8">
    <location>
        <begin position="14"/>
        <end position="125"/>
    </location>
</feature>
<evidence type="ECO:0000259" key="9">
    <source>
        <dbReference type="Pfam" id="PF20791"/>
    </source>
</evidence>
<evidence type="ECO:0000256" key="3">
    <source>
        <dbReference type="ARBA" id="ARBA00022801"/>
    </source>
</evidence>
<dbReference type="GO" id="GO:0000036">
    <property type="term" value="F:acyl carrier activity"/>
    <property type="evidence" value="ECO:0007669"/>
    <property type="project" value="TreeGrafter"/>
</dbReference>
<evidence type="ECO:0000313" key="11">
    <source>
        <dbReference type="EMBL" id="PKZ23006.1"/>
    </source>
</evidence>
<dbReference type="Pfam" id="PF01643">
    <property type="entry name" value="Acyl-ACP_TE"/>
    <property type="match status" value="1"/>
</dbReference>
<evidence type="ECO:0000313" key="10">
    <source>
        <dbReference type="EMBL" id="AMB93385.1"/>
    </source>
</evidence>
<evidence type="ECO:0000256" key="1">
    <source>
        <dbReference type="ARBA" id="ARBA00006500"/>
    </source>
</evidence>
<keyword evidence="5" id="KW-0809">Transit peptide</keyword>
<dbReference type="EMBL" id="PKGY01000001">
    <property type="protein sequence ID" value="PKZ23006.1"/>
    <property type="molecule type" value="Genomic_DNA"/>
</dbReference>
<dbReference type="Pfam" id="PF20791">
    <property type="entry name" value="Acyl-ACP_TE_C"/>
    <property type="match status" value="1"/>
</dbReference>
<dbReference type="GO" id="GO:0016297">
    <property type="term" value="F:fatty acyl-[ACP] hydrolase activity"/>
    <property type="evidence" value="ECO:0007669"/>
    <property type="project" value="InterPro"/>
</dbReference>
<keyword evidence="4" id="KW-0276">Fatty acid metabolism</keyword>
<dbReference type="KEGG" id="asan:AWM72_00685"/>
<dbReference type="RefSeq" id="WP_067971710.1">
    <property type="nucleotide sequence ID" value="NZ_CAJHKM010000003.1"/>
</dbReference>
<accession>A0A109REG5</accession>
<keyword evidence="6" id="KW-0443">Lipid metabolism</keyword>
<evidence type="ECO:0000256" key="4">
    <source>
        <dbReference type="ARBA" id="ARBA00022832"/>
    </source>
</evidence>
<reference evidence="11 13" key="3">
    <citation type="submission" date="2017-12" db="EMBL/GenBank/DDBJ databases">
        <title>Phylogenetic diversity of female urinary microbiome.</title>
        <authorList>
            <person name="Thomas-White K."/>
            <person name="Wolfe A.J."/>
        </authorList>
    </citation>
    <scope>NUCLEOTIDE SEQUENCE [LARGE SCALE GENOMIC DNA]</scope>
    <source>
        <strain evidence="11 13">UMB0139</strain>
    </source>
</reference>
<dbReference type="SUPFAM" id="SSF54637">
    <property type="entry name" value="Thioesterase/thiol ester dehydrase-isomerase"/>
    <property type="match status" value="2"/>
</dbReference>
<gene>
    <name evidence="10" type="ORF">AWM72_00685</name>
    <name evidence="11" type="ORF">CYJ28_00160</name>
</gene>
<evidence type="ECO:0000313" key="12">
    <source>
        <dbReference type="Proteomes" id="UP000069912"/>
    </source>
</evidence>
<comment type="similarity">
    <text evidence="1">Belongs to the acyl-ACP thioesterase family.</text>
</comment>
<dbReference type="Proteomes" id="UP000069912">
    <property type="component" value="Chromosome"/>
</dbReference>
<keyword evidence="3" id="KW-0378">Hydrolase</keyword>
<dbReference type="Gene3D" id="3.10.129.10">
    <property type="entry name" value="Hotdog Thioesterase"/>
    <property type="match status" value="1"/>
</dbReference>
<dbReference type="GeneID" id="92902588"/>
<feature type="domain" description="Acyl-ACP thioesterase-like C-terminal" evidence="9">
    <location>
        <begin position="144"/>
        <end position="237"/>
    </location>
</feature>
<keyword evidence="2" id="KW-0444">Lipid biosynthesis</keyword>
<evidence type="ECO:0000256" key="7">
    <source>
        <dbReference type="ARBA" id="ARBA00023160"/>
    </source>
</evidence>
<keyword evidence="12" id="KW-1185">Reference proteome</keyword>
<dbReference type="InterPro" id="IPR002864">
    <property type="entry name" value="Acyl-ACP_thioesterase_NHD"/>
</dbReference>
<dbReference type="OrthoDB" id="9801517at2"/>
<dbReference type="PANTHER" id="PTHR31727:SF6">
    <property type="entry name" value="OLEOYL-ACYL CARRIER PROTEIN THIOESTERASE 1, CHLOROPLASTIC"/>
    <property type="match status" value="1"/>
</dbReference>
<evidence type="ECO:0000256" key="2">
    <source>
        <dbReference type="ARBA" id="ARBA00022516"/>
    </source>
</evidence>
<evidence type="ECO:0000313" key="13">
    <source>
        <dbReference type="Proteomes" id="UP000234239"/>
    </source>
</evidence>
<dbReference type="InterPro" id="IPR045023">
    <property type="entry name" value="FATA/B"/>
</dbReference>
<dbReference type="CDD" id="cd00586">
    <property type="entry name" value="4HBT"/>
    <property type="match status" value="1"/>
</dbReference>
<dbReference type="InterPro" id="IPR029069">
    <property type="entry name" value="HotDog_dom_sf"/>
</dbReference>
<reference evidence="12" key="2">
    <citation type="submission" date="2016-01" db="EMBL/GenBank/DDBJ databases">
        <title>Six Aerococcus type strain genome sequencing and assembly using PacBio and Illumina Hiseq.</title>
        <authorList>
            <person name="Carkaci D."/>
            <person name="Dargis R."/>
            <person name="Nielsen X.C."/>
            <person name="Skovgaard O."/>
            <person name="Fuursted K."/>
            <person name="Christensen J.J."/>
        </authorList>
    </citation>
    <scope>NUCLEOTIDE SEQUENCE [LARGE SCALE GENOMIC DNA]</scope>
    <source>
        <strain evidence="12">CCUG43001</strain>
    </source>
</reference>
<evidence type="ECO:0000259" key="8">
    <source>
        <dbReference type="Pfam" id="PF01643"/>
    </source>
</evidence>
<proteinExistence type="inferred from homology"/>
<dbReference type="InterPro" id="IPR049427">
    <property type="entry name" value="Acyl-ACP_TE_C"/>
</dbReference>
<sequence length="243" mass="28103">MAAYSKEFVLTELFCDAYGDLTMKGMVDLVFQLVANQEYDWPSDLTPAGYNWIVLNHHFTCQALPRLGDKVRLETEIIEVNRFFVYRYYRFYDSGGQVVVTGQSQFSLMDLSKRKIVRIPDQLQAENTGEKAERPYRFKKTLKQVDTLSEARVHYSEIDANQHVNNSVYLSWVLNQLPSAFVADRRVQTFDISYDHELGLGQDYQLASRIEEEGTPAQSWHQVLMGENSCARIHVGWLLRDGN</sequence>
<protein>
    <submittedName>
        <fullName evidence="11">Acyl-[acyl-carrier-protein] thioesterase</fullName>
    </submittedName>
</protein>
<keyword evidence="7" id="KW-0275">Fatty acid biosynthesis</keyword>
<reference evidence="10 12" key="1">
    <citation type="journal article" date="2016" name="Genome Announc.">
        <title>Complete Genome Sequences of Aerococcus christensenii CCUG 28831T, Aerococcus sanguinicola CCUG 43001T, Aerococcus urinae CCUG 36881T, Aerococcus urinaeequi CCUG 28094T, Aerococcus urinaehominis CCUG 42038 BT, and Aerococcus viridans CCUG 4311T.</title>
        <authorList>
            <person name="Carkaci D."/>
            <person name="Dargis R."/>
            <person name="Nielsen X.C."/>
            <person name="Skovgaard O."/>
            <person name="Fuursted K."/>
            <person name="Christensen J.J."/>
        </authorList>
    </citation>
    <scope>NUCLEOTIDE SEQUENCE [LARGE SCALE GENOMIC DNA]</scope>
    <source>
        <strain evidence="10 12">CCUG43001</strain>
    </source>
</reference>
<name>A0A109REG5_9LACT</name>
<dbReference type="Proteomes" id="UP000234239">
    <property type="component" value="Unassembled WGS sequence"/>
</dbReference>